<dbReference type="Pfam" id="PF02847">
    <property type="entry name" value="MA3"/>
    <property type="match status" value="1"/>
</dbReference>
<keyword evidence="2" id="KW-0396">Initiation factor</keyword>
<feature type="compositionally biased region" description="Basic and acidic residues" evidence="6">
    <location>
        <begin position="233"/>
        <end position="244"/>
    </location>
</feature>
<gene>
    <name evidence="10" type="primary">LOC106078265</name>
</gene>
<keyword evidence="9" id="KW-1185">Reference proteome</keyword>
<feature type="region of interest" description="Disordered" evidence="6">
    <location>
        <begin position="1"/>
        <end position="38"/>
    </location>
</feature>
<evidence type="ECO:0000256" key="2">
    <source>
        <dbReference type="ARBA" id="ARBA00022540"/>
    </source>
</evidence>
<keyword evidence="3" id="KW-0597">Phosphoprotein</keyword>
<feature type="compositionally biased region" description="Polar residues" evidence="6">
    <location>
        <begin position="1416"/>
        <end position="1425"/>
    </location>
</feature>
<dbReference type="SMART" id="SM00544">
    <property type="entry name" value="MA3"/>
    <property type="match status" value="1"/>
</dbReference>
<evidence type="ECO:0000313" key="9">
    <source>
        <dbReference type="Proteomes" id="UP001165740"/>
    </source>
</evidence>
<dbReference type="Gene3D" id="1.25.40.180">
    <property type="match status" value="3"/>
</dbReference>
<feature type="domain" description="MI" evidence="8">
    <location>
        <begin position="1484"/>
        <end position="1606"/>
    </location>
</feature>
<feature type="compositionally biased region" description="Polar residues" evidence="6">
    <location>
        <begin position="647"/>
        <end position="660"/>
    </location>
</feature>
<feature type="compositionally biased region" description="Polar residues" evidence="6">
    <location>
        <begin position="921"/>
        <end position="938"/>
    </location>
</feature>
<evidence type="ECO:0000256" key="6">
    <source>
        <dbReference type="SAM" id="MobiDB-lite"/>
    </source>
</evidence>
<dbReference type="InterPro" id="IPR003891">
    <property type="entry name" value="Initiation_fac_eIF4g_MI"/>
</dbReference>
<dbReference type="SMART" id="SM00515">
    <property type="entry name" value="eIF5C"/>
    <property type="match status" value="1"/>
</dbReference>
<feature type="region of interest" description="Disordered" evidence="6">
    <location>
        <begin position="630"/>
        <end position="724"/>
    </location>
</feature>
<dbReference type="PROSITE" id="PS51363">
    <property type="entry name" value="W2"/>
    <property type="match status" value="1"/>
</dbReference>
<feature type="region of interest" description="Disordered" evidence="6">
    <location>
        <begin position="361"/>
        <end position="535"/>
    </location>
</feature>
<feature type="compositionally biased region" description="Polar residues" evidence="6">
    <location>
        <begin position="843"/>
        <end position="852"/>
    </location>
</feature>
<feature type="compositionally biased region" description="Basic and acidic residues" evidence="6">
    <location>
        <begin position="832"/>
        <end position="841"/>
    </location>
</feature>
<feature type="compositionally biased region" description="Basic and acidic residues" evidence="6">
    <location>
        <begin position="1426"/>
        <end position="1445"/>
    </location>
</feature>
<dbReference type="InterPro" id="IPR003890">
    <property type="entry name" value="MIF4G-like_typ-3"/>
</dbReference>
<feature type="domain" description="W2" evidence="7">
    <location>
        <begin position="1672"/>
        <end position="1843"/>
    </location>
</feature>
<dbReference type="FunFam" id="1.25.40.180:FF:000042">
    <property type="entry name" value="Eukaryotic translation initiation factor 4 gamma"/>
    <property type="match status" value="1"/>
</dbReference>
<dbReference type="GO" id="GO:0003743">
    <property type="term" value="F:translation initiation factor activity"/>
    <property type="evidence" value="ECO:0007669"/>
    <property type="project" value="UniProtKB-KW"/>
</dbReference>
<feature type="compositionally biased region" description="Polar residues" evidence="6">
    <location>
        <begin position="299"/>
        <end position="314"/>
    </location>
</feature>
<keyword evidence="4" id="KW-0810">Translation regulation</keyword>
<dbReference type="InterPro" id="IPR003307">
    <property type="entry name" value="W2_domain"/>
</dbReference>
<dbReference type="Proteomes" id="UP001165740">
    <property type="component" value="Chromosome 13"/>
</dbReference>
<dbReference type="PANTHER" id="PTHR23253">
    <property type="entry name" value="EUKARYOTIC TRANSLATION INITIATION FACTOR 4 GAMMA"/>
    <property type="match status" value="1"/>
</dbReference>
<keyword evidence="5" id="KW-0648">Protein biosynthesis</keyword>
<feature type="compositionally biased region" description="Basic residues" evidence="6">
    <location>
        <begin position="631"/>
        <end position="643"/>
    </location>
</feature>
<feature type="compositionally biased region" description="Polar residues" evidence="6">
    <location>
        <begin position="1"/>
        <end position="26"/>
    </location>
</feature>
<evidence type="ECO:0000313" key="10">
    <source>
        <dbReference type="RefSeq" id="XP_055864630.1"/>
    </source>
</evidence>
<feature type="region of interest" description="Disordered" evidence="6">
    <location>
        <begin position="832"/>
        <end position="870"/>
    </location>
</feature>
<proteinExistence type="inferred from homology"/>
<feature type="compositionally biased region" description="Basic and acidic residues" evidence="6">
    <location>
        <begin position="702"/>
        <end position="718"/>
    </location>
</feature>
<dbReference type="SMART" id="SM00543">
    <property type="entry name" value="MIF4G"/>
    <property type="match status" value="1"/>
</dbReference>
<dbReference type="PROSITE" id="PS51366">
    <property type="entry name" value="MI"/>
    <property type="match status" value="1"/>
</dbReference>
<evidence type="ECO:0000256" key="1">
    <source>
        <dbReference type="ARBA" id="ARBA00005775"/>
    </source>
</evidence>
<organism evidence="9 10">
    <name type="scientific">Biomphalaria glabrata</name>
    <name type="common">Bloodfluke planorb</name>
    <name type="synonym">Freshwater snail</name>
    <dbReference type="NCBI Taxonomy" id="6526"/>
    <lineage>
        <taxon>Eukaryota</taxon>
        <taxon>Metazoa</taxon>
        <taxon>Spiralia</taxon>
        <taxon>Lophotrochozoa</taxon>
        <taxon>Mollusca</taxon>
        <taxon>Gastropoda</taxon>
        <taxon>Heterobranchia</taxon>
        <taxon>Euthyneura</taxon>
        <taxon>Panpulmonata</taxon>
        <taxon>Hygrophila</taxon>
        <taxon>Lymnaeoidea</taxon>
        <taxon>Planorbidae</taxon>
        <taxon>Biomphalaria</taxon>
    </lineage>
</organism>
<evidence type="ECO:0000259" key="7">
    <source>
        <dbReference type="PROSITE" id="PS51363"/>
    </source>
</evidence>
<feature type="compositionally biased region" description="Basic and acidic residues" evidence="6">
    <location>
        <begin position="1268"/>
        <end position="1277"/>
    </location>
</feature>
<dbReference type="OrthoDB" id="514777at2759"/>
<feature type="region of interest" description="Disordered" evidence="6">
    <location>
        <begin position="1306"/>
        <end position="1481"/>
    </location>
</feature>
<feature type="compositionally biased region" description="Polar residues" evidence="6">
    <location>
        <begin position="378"/>
        <end position="402"/>
    </location>
</feature>
<reference evidence="10" key="1">
    <citation type="submission" date="2025-08" db="UniProtKB">
        <authorList>
            <consortium name="RefSeq"/>
        </authorList>
    </citation>
    <scope>IDENTIFICATION</scope>
</reference>
<evidence type="ECO:0000256" key="3">
    <source>
        <dbReference type="ARBA" id="ARBA00022553"/>
    </source>
</evidence>
<feature type="compositionally biased region" description="Polar residues" evidence="6">
    <location>
        <begin position="1446"/>
        <end position="1461"/>
    </location>
</feature>
<feature type="region of interest" description="Disordered" evidence="6">
    <location>
        <begin position="1243"/>
        <end position="1280"/>
    </location>
</feature>
<dbReference type="RefSeq" id="XP_055864630.1">
    <property type="nucleotide sequence ID" value="XM_056008655.1"/>
</dbReference>
<sequence>MQARGHSSISPPEQINQPRHGNQVSNTPPPQATQQYYPQAFQRFEYITGQQDQSLLQYKAYGSALNEPRAPGNGARVGIPQTNIQQPAGNFYQQPTQTMRPPQPQQGPAAQQALPLQYFISTPAQPRTMRPQQPMAPSTTLVYMPPQSFPGNNVVIPAPNMYQRVPQYQQVSYTQYAPTNYMYYQSTNGWPNVGIPQATANARPENREKKILSITDPNTGKDITTEILSSKGHHADSDEHREDAPTMTPADQEIRKTFTKLVADRLNTPDESNSSSASETHLTVHVPSAITVTATQPSQFQQGNQQVPHSQPALNSGPVLLPHTRPALIHSSGSATPPQEISYVVDTTIPPPNIRPQATVYNAQQQQPHLASRIVQPQPHQAPQQRSQLSHSNQVQQQSAPTMQAAHLPQSNQMPQVTHTSSINDVTKPVPLKSNTGTEKIETETSRGDIPVFQAQTIKIATPSPQIEIQSSPVPESDSESKPAIYPAEQPVKEKEISTGECAQTNDEPVLEESSVSKDGKKNSNNKKKKDINRKEIAGTDMDAFIDSSLQVAETVNLSSEFQEKVGKCETKIQSLPISEISKNINVGIRHIDSSICNIEGSKHNPEINNNFSKDNIEKQTDVLLQVESKHKLKKKKKKKGRKTPPIQKSKQSTPSNETVEATLHSEDQSLKPTNDTSITEDKENETVECISTKPPISPPIDESKHVKDKAIAKDVKSSDVTTDTTTKEIVISSSVATDRQSQILDKTPETDLEKPLSVDRSISQTISQPVVTEIELPPVQNEVLQNNQTEDIEVQNNVLTKSLIVEKTNEKNLQINKMTIENDISKEPLFKIPVDGEGKKNVNVTDSSTPNKPSPDSLPKTDGTEVRRYDRDQLIRLRDCLFSQTKPKGLPNFEIIMDSPIEPGRNSSMATDFTPIFVQSAPNNQRHPPSMGKTSSRGRQRVGEATRIIKPISANDKPLHQSEKPWKPSPKLVYAGEITEKRKSLESDVLFIMNRLTPTNFERLAVEMRNLNIQTYEELTDLVKIFFDKVTMETKFVEAYALLCKVMSSIKVPPPPGMKENQATFRVVMLTKCQQEFEADKSIIFEDPEEKKKKIESEMPEGNERNEKIEATLYQMKLKRLKFYGNIRFIGELFKLGMLTENIMHDCIYRLLKARDDDSLVSLCQLLTTVGSVLDTEKAKVRMDQYFNQMGKIAEERKSRIKFTLKDAIDLRNNNWVPRKEQTGPKKIDEVHKDFQQEQFTKQLMQSQPPPPRTDIVQPNSRRGSRQRQDDLKAVQDDGWNTVGSKSLRIDASKMKLSKNIVDENSIQLGPGGGTSKFAMWGRGSFGGSQPSQDDRPAPAPSNRFSLLRAGGGGGAGEEDRRNYQKSPSRGDNVANRGIRQGPTVGHGRGKILSRSITEGERRDALGNTWPASGGRSQNSSRDNSWNREDHRTLGPRGSRERDNIMTSSDITPRPSSENSGPAAGGDVDEPGIKKIHPLSEKEMEHKAKTILEEYLSVMDLEEAKLCLKELKGQAYLDILVSACINDVLEKTKQKRELTGQFFHEMVRNKLIPLDIYLKGLSEVLQIAEDMVIDIPMIWSYLAQIISPLLIGGSVPWSDLSPALKTNIEKKCAGKLISEILLIAKETKDETEAAQLWHNSGLNWSMFLEESEIDKFLQDKKLEFTLAPVKAGSQSKTSQVFFDRITQEIEKIAKENGNNKEILNYIEKNVPQEMQQQNEFIRALVTAIASSCITSTKKPSDAIKNCIKSRKDVLQLFIKSNVDLELQALYAIQALMHKLEHPSNVIATLFDVLNDEDIISDEACKKWEQSTDPLEAEGKGACLMQLTQFFAWLKENEDPETS</sequence>
<feature type="region of interest" description="Disordered" evidence="6">
    <location>
        <begin position="920"/>
        <end position="942"/>
    </location>
</feature>
<dbReference type="SUPFAM" id="SSF48371">
    <property type="entry name" value="ARM repeat"/>
    <property type="match status" value="3"/>
</dbReference>
<dbReference type="Pfam" id="PF02020">
    <property type="entry name" value="W2"/>
    <property type="match status" value="1"/>
</dbReference>
<dbReference type="PANTHER" id="PTHR23253:SF78">
    <property type="entry name" value="EUKARYOTIC TRANSLATION INITIATION FACTOR 4G1, ISOFORM B-RELATED"/>
    <property type="match status" value="1"/>
</dbReference>
<dbReference type="OMA" id="IEVCENN"/>
<accession>A0A9W2YPR2</accession>
<evidence type="ECO:0000259" key="8">
    <source>
        <dbReference type="PROSITE" id="PS51366"/>
    </source>
</evidence>
<feature type="compositionally biased region" description="Polar residues" evidence="6">
    <location>
        <begin position="409"/>
        <end position="425"/>
    </location>
</feature>
<dbReference type="InterPro" id="IPR016024">
    <property type="entry name" value="ARM-type_fold"/>
</dbReference>
<dbReference type="GO" id="GO:0016281">
    <property type="term" value="C:eukaryotic translation initiation factor 4F complex"/>
    <property type="evidence" value="ECO:0007669"/>
    <property type="project" value="TreeGrafter"/>
</dbReference>
<comment type="similarity">
    <text evidence="1">Belongs to the eukaryotic initiation factor 4G family.</text>
</comment>
<feature type="compositionally biased region" description="Polar residues" evidence="6">
    <location>
        <begin position="454"/>
        <end position="474"/>
    </location>
</feature>
<dbReference type="GeneID" id="106078265"/>
<feature type="region of interest" description="Disordered" evidence="6">
    <location>
        <begin position="299"/>
        <end position="339"/>
    </location>
</feature>
<name>A0A9W2YPR2_BIOGL</name>
<protein>
    <submittedName>
        <fullName evidence="10">Eukaryotic translation initiation factor 4 gamma 3-like isoform X1</fullName>
    </submittedName>
</protein>
<dbReference type="Pfam" id="PF02854">
    <property type="entry name" value="MIF4G"/>
    <property type="match status" value="1"/>
</dbReference>
<dbReference type="CDD" id="cd11559">
    <property type="entry name" value="W2_eIF4G1_like"/>
    <property type="match status" value="1"/>
</dbReference>
<dbReference type="GO" id="GO:0003729">
    <property type="term" value="F:mRNA binding"/>
    <property type="evidence" value="ECO:0007669"/>
    <property type="project" value="TreeGrafter"/>
</dbReference>
<feature type="region of interest" description="Disordered" evidence="6">
    <location>
        <begin position="229"/>
        <end position="252"/>
    </location>
</feature>
<evidence type="ECO:0000256" key="4">
    <source>
        <dbReference type="ARBA" id="ARBA00022845"/>
    </source>
</evidence>
<dbReference type="GO" id="GO:0006417">
    <property type="term" value="P:regulation of translation"/>
    <property type="evidence" value="ECO:0007669"/>
    <property type="project" value="UniProtKB-KW"/>
</dbReference>
<evidence type="ECO:0000256" key="5">
    <source>
        <dbReference type="ARBA" id="ARBA00022917"/>
    </source>
</evidence>